<dbReference type="EMBL" id="CAJVPQ010000511">
    <property type="protein sequence ID" value="CAG8488158.1"/>
    <property type="molecule type" value="Genomic_DNA"/>
</dbReference>
<evidence type="ECO:0000256" key="2">
    <source>
        <dbReference type="PROSITE-ProRule" id="PRU00176"/>
    </source>
</evidence>
<feature type="domain" description="RRM" evidence="4">
    <location>
        <begin position="76"/>
        <end position="159"/>
    </location>
</feature>
<gene>
    <name evidence="6" type="ORF">FCALED_LOCUS3065</name>
</gene>
<dbReference type="PANTHER" id="PTHR48038:SF1">
    <property type="entry name" value="RIBONUCLEOPROTEIN RB97D"/>
    <property type="match status" value="1"/>
</dbReference>
<dbReference type="AlphaFoldDB" id="A0A9N8WL45"/>
<dbReference type="InterPro" id="IPR000504">
    <property type="entry name" value="RRM_dom"/>
</dbReference>
<dbReference type="InterPro" id="IPR012677">
    <property type="entry name" value="Nucleotide-bd_a/b_plait_sf"/>
</dbReference>
<dbReference type="Pfam" id="PF00076">
    <property type="entry name" value="RRM_1"/>
    <property type="match status" value="1"/>
</dbReference>
<dbReference type="InterPro" id="IPR035979">
    <property type="entry name" value="RBD_domain_sf"/>
</dbReference>
<dbReference type="PROSITE" id="PS50102">
    <property type="entry name" value="RRM"/>
    <property type="match status" value="1"/>
</dbReference>
<dbReference type="OrthoDB" id="5970at2759"/>
<dbReference type="Proteomes" id="UP000789570">
    <property type="component" value="Unassembled WGS sequence"/>
</dbReference>
<keyword evidence="1" id="KW-0862">Zinc</keyword>
<dbReference type="Gene3D" id="4.10.60.10">
    <property type="entry name" value="Zinc finger, CCHC-type"/>
    <property type="match status" value="1"/>
</dbReference>
<dbReference type="SMART" id="SM00360">
    <property type="entry name" value="RRM"/>
    <property type="match status" value="1"/>
</dbReference>
<evidence type="ECO:0000313" key="6">
    <source>
        <dbReference type="EMBL" id="CAG8488158.1"/>
    </source>
</evidence>
<dbReference type="SMART" id="SM00343">
    <property type="entry name" value="ZnF_C2HC"/>
    <property type="match status" value="1"/>
</dbReference>
<dbReference type="InterPro" id="IPR001878">
    <property type="entry name" value="Znf_CCHC"/>
</dbReference>
<protein>
    <submittedName>
        <fullName evidence="6">5971_t:CDS:1</fullName>
    </submittedName>
</protein>
<evidence type="ECO:0000313" key="7">
    <source>
        <dbReference type="Proteomes" id="UP000789570"/>
    </source>
</evidence>
<organism evidence="6 7">
    <name type="scientific">Funneliformis caledonium</name>
    <dbReference type="NCBI Taxonomy" id="1117310"/>
    <lineage>
        <taxon>Eukaryota</taxon>
        <taxon>Fungi</taxon>
        <taxon>Fungi incertae sedis</taxon>
        <taxon>Mucoromycota</taxon>
        <taxon>Glomeromycotina</taxon>
        <taxon>Glomeromycetes</taxon>
        <taxon>Glomerales</taxon>
        <taxon>Glomeraceae</taxon>
        <taxon>Funneliformis</taxon>
    </lineage>
</organism>
<dbReference type="SUPFAM" id="SSF54928">
    <property type="entry name" value="RNA-binding domain, RBD"/>
    <property type="match status" value="1"/>
</dbReference>
<name>A0A9N8WL45_9GLOM</name>
<dbReference type="GO" id="GO:0003723">
    <property type="term" value="F:RNA binding"/>
    <property type="evidence" value="ECO:0007669"/>
    <property type="project" value="UniProtKB-UniRule"/>
</dbReference>
<sequence length="345" mass="40986">MSTQLLEWLYKHGLYYHKLFLIFPYWPSKTFRSYGLNGGDFIIENKKVKFDSKEAFIEFIDNCQNSLRNPVIILDMKEILDTLPTPSKLGEPEEWLSLDTHPRDLEHIFDKYGRLNRLEVKRGYAFVEYQDERDASDAMKETDGLRVRGNRIVVEWAKNGGRKPAENQCFKCGREGHWAKDCRSSRRERRRSKSPRKRKTIVRFGEKFNLLNQLDHSQCSTNPFQPAWDRRMSLHFLLEFNCSAGRIIYYSKDYQSISPTNLRLLNNGGLKPCPYLKALGNLNGRNIEFRFKESPSAFFPAEISRSRSPKRSLTPARRDRDDRYYRRYSDDERDRRHSHDDRRYS</sequence>
<accession>A0A9N8WL45</accession>
<comment type="caution">
    <text evidence="6">The sequence shown here is derived from an EMBL/GenBank/DDBJ whole genome shotgun (WGS) entry which is preliminary data.</text>
</comment>
<feature type="compositionally biased region" description="Basic and acidic residues" evidence="3">
    <location>
        <begin position="316"/>
        <end position="345"/>
    </location>
</feature>
<keyword evidence="2" id="KW-0694">RNA-binding</keyword>
<feature type="region of interest" description="Disordered" evidence="3">
    <location>
        <begin position="303"/>
        <end position="345"/>
    </location>
</feature>
<evidence type="ECO:0000256" key="3">
    <source>
        <dbReference type="SAM" id="MobiDB-lite"/>
    </source>
</evidence>
<keyword evidence="1" id="KW-0863">Zinc-finger</keyword>
<evidence type="ECO:0000259" key="4">
    <source>
        <dbReference type="PROSITE" id="PS50102"/>
    </source>
</evidence>
<dbReference type="Pfam" id="PF00098">
    <property type="entry name" value="zf-CCHC"/>
    <property type="match status" value="1"/>
</dbReference>
<dbReference type="SUPFAM" id="SSF57756">
    <property type="entry name" value="Retrovirus zinc finger-like domains"/>
    <property type="match status" value="1"/>
</dbReference>
<evidence type="ECO:0000256" key="1">
    <source>
        <dbReference type="PROSITE-ProRule" id="PRU00047"/>
    </source>
</evidence>
<keyword evidence="7" id="KW-1185">Reference proteome</keyword>
<reference evidence="6" key="1">
    <citation type="submission" date="2021-06" db="EMBL/GenBank/DDBJ databases">
        <authorList>
            <person name="Kallberg Y."/>
            <person name="Tangrot J."/>
            <person name="Rosling A."/>
        </authorList>
    </citation>
    <scope>NUCLEOTIDE SEQUENCE</scope>
    <source>
        <strain evidence="6">UK204</strain>
    </source>
</reference>
<keyword evidence="1" id="KW-0479">Metal-binding</keyword>
<dbReference type="PANTHER" id="PTHR48038">
    <property type="entry name" value="RIBONUCLEOPROTEIN RB97D"/>
    <property type="match status" value="1"/>
</dbReference>
<dbReference type="GO" id="GO:0008270">
    <property type="term" value="F:zinc ion binding"/>
    <property type="evidence" value="ECO:0007669"/>
    <property type="project" value="UniProtKB-KW"/>
</dbReference>
<dbReference type="PROSITE" id="PS50158">
    <property type="entry name" value="ZF_CCHC"/>
    <property type="match status" value="1"/>
</dbReference>
<proteinExistence type="predicted"/>
<dbReference type="InterPro" id="IPR036875">
    <property type="entry name" value="Znf_CCHC_sf"/>
</dbReference>
<evidence type="ECO:0000259" key="5">
    <source>
        <dbReference type="PROSITE" id="PS50158"/>
    </source>
</evidence>
<dbReference type="Gene3D" id="3.30.70.330">
    <property type="match status" value="1"/>
</dbReference>
<feature type="domain" description="CCHC-type" evidence="5">
    <location>
        <begin position="169"/>
        <end position="184"/>
    </location>
</feature>